<dbReference type="EMBL" id="BAAAHK010000019">
    <property type="protein sequence ID" value="GAA0958176.1"/>
    <property type="molecule type" value="Genomic_DNA"/>
</dbReference>
<accession>A0ABN1RJ18</accession>
<evidence type="ECO:0000313" key="7">
    <source>
        <dbReference type="Proteomes" id="UP001500542"/>
    </source>
</evidence>
<dbReference type="Gene3D" id="3.40.50.2300">
    <property type="match status" value="2"/>
</dbReference>
<proteinExistence type="predicted"/>
<dbReference type="PROSITE" id="PS50932">
    <property type="entry name" value="HTH_LACI_2"/>
    <property type="match status" value="1"/>
</dbReference>
<keyword evidence="2 6" id="KW-0238">DNA-binding</keyword>
<comment type="caution">
    <text evidence="6">The sequence shown here is derived from an EMBL/GenBank/DDBJ whole genome shotgun (WGS) entry which is preliminary data.</text>
</comment>
<sequence>MAQVNSHFALDKAGPPLDPVPEKSKRFDLEARTPEAAIVTIADVARHAGVAASTVSYVLSGKRSISSETRDRVQDSVRALGYRPNASARALASNRSNVLALVIPLRAGMHVPVLMQFATAVVTTARRYDHDVLLLTADEGRSGLERVSQSALVDALVVMDVELHDERVPLLRELPMPSVLIGIPADTDGLSCIDLDFFAAAEQCVDHLTDLGHRSIALLGTPSAVYERQTGFAARTLAGFQAATARRGVVGIETPCEPAFDAVLDTVEDLLHDHPGITGLVVQNEPIIGPLLDVLRLLGRRVPEDMSLMAICADDVAERHVPNLSSVTLPADDIGQRAVEMLIAKLEGGQTEAVTLVPAQLVARASTSAAPGVHARTTA</sequence>
<dbReference type="InterPro" id="IPR028082">
    <property type="entry name" value="Peripla_BP_I"/>
</dbReference>
<evidence type="ECO:0000256" key="3">
    <source>
        <dbReference type="ARBA" id="ARBA00023163"/>
    </source>
</evidence>
<keyword evidence="1" id="KW-0805">Transcription regulation</keyword>
<dbReference type="InterPro" id="IPR000843">
    <property type="entry name" value="HTH_LacI"/>
</dbReference>
<dbReference type="InterPro" id="IPR010982">
    <property type="entry name" value="Lambda_DNA-bd_dom_sf"/>
</dbReference>
<evidence type="ECO:0000256" key="4">
    <source>
        <dbReference type="SAM" id="MobiDB-lite"/>
    </source>
</evidence>
<dbReference type="PANTHER" id="PTHR30146:SF153">
    <property type="entry name" value="LACTOSE OPERON REPRESSOR"/>
    <property type="match status" value="1"/>
</dbReference>
<keyword evidence="7" id="KW-1185">Reference proteome</keyword>
<gene>
    <name evidence="6" type="ORF">GCM10009554_70030</name>
</gene>
<dbReference type="SUPFAM" id="SSF47413">
    <property type="entry name" value="lambda repressor-like DNA-binding domains"/>
    <property type="match status" value="1"/>
</dbReference>
<feature type="domain" description="HTH lacI-type" evidence="5">
    <location>
        <begin position="39"/>
        <end position="93"/>
    </location>
</feature>
<dbReference type="InterPro" id="IPR046335">
    <property type="entry name" value="LacI/GalR-like_sensor"/>
</dbReference>
<dbReference type="PANTHER" id="PTHR30146">
    <property type="entry name" value="LACI-RELATED TRANSCRIPTIONAL REPRESSOR"/>
    <property type="match status" value="1"/>
</dbReference>
<evidence type="ECO:0000313" key="6">
    <source>
        <dbReference type="EMBL" id="GAA0958176.1"/>
    </source>
</evidence>
<keyword evidence="3" id="KW-0804">Transcription</keyword>
<evidence type="ECO:0000256" key="2">
    <source>
        <dbReference type="ARBA" id="ARBA00023125"/>
    </source>
</evidence>
<dbReference type="RefSeq" id="WP_343980502.1">
    <property type="nucleotide sequence ID" value="NZ_BAAAHK010000019.1"/>
</dbReference>
<dbReference type="Gene3D" id="1.10.260.40">
    <property type="entry name" value="lambda repressor-like DNA-binding domains"/>
    <property type="match status" value="1"/>
</dbReference>
<dbReference type="SMART" id="SM00354">
    <property type="entry name" value="HTH_LACI"/>
    <property type="match status" value="1"/>
</dbReference>
<dbReference type="SUPFAM" id="SSF53822">
    <property type="entry name" value="Periplasmic binding protein-like I"/>
    <property type="match status" value="1"/>
</dbReference>
<feature type="region of interest" description="Disordered" evidence="4">
    <location>
        <begin position="1"/>
        <end position="21"/>
    </location>
</feature>
<dbReference type="GO" id="GO:0003677">
    <property type="term" value="F:DNA binding"/>
    <property type="evidence" value="ECO:0007669"/>
    <property type="project" value="UniProtKB-KW"/>
</dbReference>
<dbReference type="Proteomes" id="UP001500542">
    <property type="component" value="Unassembled WGS sequence"/>
</dbReference>
<evidence type="ECO:0000256" key="1">
    <source>
        <dbReference type="ARBA" id="ARBA00023015"/>
    </source>
</evidence>
<dbReference type="CDD" id="cd01392">
    <property type="entry name" value="HTH_LacI"/>
    <property type="match status" value="1"/>
</dbReference>
<name>A0ABN1RJ18_9ACTN</name>
<dbReference type="CDD" id="cd06267">
    <property type="entry name" value="PBP1_LacI_sugar_binding-like"/>
    <property type="match status" value="1"/>
</dbReference>
<dbReference type="Pfam" id="PF13377">
    <property type="entry name" value="Peripla_BP_3"/>
    <property type="match status" value="1"/>
</dbReference>
<reference evidence="6 7" key="1">
    <citation type="journal article" date="2019" name="Int. J. Syst. Evol. Microbiol.">
        <title>The Global Catalogue of Microorganisms (GCM) 10K type strain sequencing project: providing services to taxonomists for standard genome sequencing and annotation.</title>
        <authorList>
            <consortium name="The Broad Institute Genomics Platform"/>
            <consortium name="The Broad Institute Genome Sequencing Center for Infectious Disease"/>
            <person name="Wu L."/>
            <person name="Ma J."/>
        </authorList>
    </citation>
    <scope>NUCLEOTIDE SEQUENCE [LARGE SCALE GENOMIC DNA]</scope>
    <source>
        <strain evidence="6 7">JCM 10977</strain>
    </source>
</reference>
<protein>
    <submittedName>
        <fullName evidence="6">LacI family DNA-binding transcriptional regulator</fullName>
    </submittedName>
</protein>
<evidence type="ECO:0000259" key="5">
    <source>
        <dbReference type="PROSITE" id="PS50932"/>
    </source>
</evidence>
<organism evidence="6 7">
    <name type="scientific">Kribbella koreensis</name>
    <dbReference type="NCBI Taxonomy" id="57909"/>
    <lineage>
        <taxon>Bacteria</taxon>
        <taxon>Bacillati</taxon>
        <taxon>Actinomycetota</taxon>
        <taxon>Actinomycetes</taxon>
        <taxon>Propionibacteriales</taxon>
        <taxon>Kribbellaceae</taxon>
        <taxon>Kribbella</taxon>
    </lineage>
</organism>
<dbReference type="Pfam" id="PF00356">
    <property type="entry name" value="LacI"/>
    <property type="match status" value="1"/>
</dbReference>